<dbReference type="InterPro" id="IPR036291">
    <property type="entry name" value="NAD(P)-bd_dom_sf"/>
</dbReference>
<sequence>MRLLVTGATGCVGSRLVTALLTAGHQVGAANRDPKRLADLVESWDHPRVASASGPRDRVPDPMRLVDNVPGPLAGAVRTGLDVVIALTPKVRPA</sequence>
<dbReference type="Gene3D" id="3.40.50.720">
    <property type="entry name" value="NAD(P)-binding Rossmann-like Domain"/>
    <property type="match status" value="1"/>
</dbReference>
<accession>A0A7I7YLW3</accession>
<evidence type="ECO:0000313" key="2">
    <source>
        <dbReference type="Proteomes" id="UP000467105"/>
    </source>
</evidence>
<dbReference type="SUPFAM" id="SSF51735">
    <property type="entry name" value="NAD(P)-binding Rossmann-fold domains"/>
    <property type="match status" value="1"/>
</dbReference>
<protein>
    <submittedName>
        <fullName evidence="1">Uncharacterized protein</fullName>
    </submittedName>
</protein>
<dbReference type="AlphaFoldDB" id="A0A7I7YLW3"/>
<reference evidence="1 2" key="1">
    <citation type="journal article" date="2019" name="Emerg. Microbes Infect.">
        <title>Comprehensive subspecies identification of 175 nontuberculous mycobacteria species based on 7547 genomic profiles.</title>
        <authorList>
            <person name="Matsumoto Y."/>
            <person name="Kinjo T."/>
            <person name="Motooka D."/>
            <person name="Nabeya D."/>
            <person name="Jung N."/>
            <person name="Uechi K."/>
            <person name="Horii T."/>
            <person name="Iida T."/>
            <person name="Fujita J."/>
            <person name="Nakamura S."/>
        </authorList>
    </citation>
    <scope>NUCLEOTIDE SEQUENCE [LARGE SCALE GENOMIC DNA]</scope>
    <source>
        <strain evidence="1 2">JCM 14742</strain>
    </source>
</reference>
<gene>
    <name evidence="1" type="ORF">MPRM_01010</name>
</gene>
<dbReference type="OrthoDB" id="9787292at2"/>
<dbReference type="EMBL" id="AP022614">
    <property type="protein sequence ID" value="BBZ42820.1"/>
    <property type="molecule type" value="Genomic_DNA"/>
</dbReference>
<organism evidence="1 2">
    <name type="scientific">Mycobacterium parmense</name>
    <dbReference type="NCBI Taxonomy" id="185642"/>
    <lineage>
        <taxon>Bacteria</taxon>
        <taxon>Bacillati</taxon>
        <taxon>Actinomycetota</taxon>
        <taxon>Actinomycetes</taxon>
        <taxon>Mycobacteriales</taxon>
        <taxon>Mycobacteriaceae</taxon>
        <taxon>Mycobacterium</taxon>
        <taxon>Mycobacterium simiae complex</taxon>
    </lineage>
</organism>
<proteinExistence type="predicted"/>
<dbReference type="Proteomes" id="UP000467105">
    <property type="component" value="Chromosome"/>
</dbReference>
<dbReference type="InterPro" id="IPR001509">
    <property type="entry name" value="Epimerase_deHydtase"/>
</dbReference>
<dbReference type="Pfam" id="PF01370">
    <property type="entry name" value="Epimerase"/>
    <property type="match status" value="1"/>
</dbReference>
<evidence type="ECO:0000313" key="1">
    <source>
        <dbReference type="EMBL" id="BBZ42820.1"/>
    </source>
</evidence>
<keyword evidence="2" id="KW-1185">Reference proteome</keyword>
<name>A0A7I7YLW3_9MYCO</name>